<accession>A0ABV2LV42</accession>
<proteinExistence type="predicted"/>
<dbReference type="RefSeq" id="WP_354507814.1">
    <property type="nucleotide sequence ID" value="NZ_JBEPMO010000004.1"/>
</dbReference>
<evidence type="ECO:0000256" key="3">
    <source>
        <dbReference type="SAM" id="MobiDB-lite"/>
    </source>
</evidence>
<keyword evidence="2" id="KW-0175">Coiled coil</keyword>
<dbReference type="PANTHER" id="PTHR21666">
    <property type="entry name" value="PEPTIDASE-RELATED"/>
    <property type="match status" value="1"/>
</dbReference>
<organism evidence="6 7">
    <name type="scientific">Moheibacter stercoris</name>
    <dbReference type="NCBI Taxonomy" id="1628251"/>
    <lineage>
        <taxon>Bacteria</taxon>
        <taxon>Pseudomonadati</taxon>
        <taxon>Bacteroidota</taxon>
        <taxon>Flavobacteriia</taxon>
        <taxon>Flavobacteriales</taxon>
        <taxon>Weeksellaceae</taxon>
        <taxon>Moheibacter</taxon>
    </lineage>
</organism>
<dbReference type="Pfam" id="PF01551">
    <property type="entry name" value="Peptidase_M23"/>
    <property type="match status" value="1"/>
</dbReference>
<feature type="coiled-coil region" evidence="2">
    <location>
        <begin position="166"/>
        <end position="246"/>
    </location>
</feature>
<evidence type="ECO:0000313" key="7">
    <source>
        <dbReference type="Proteomes" id="UP001549146"/>
    </source>
</evidence>
<keyword evidence="1 4" id="KW-0732">Signal</keyword>
<feature type="domain" description="M23ase beta-sheet core" evidence="5">
    <location>
        <begin position="437"/>
        <end position="529"/>
    </location>
</feature>
<protein>
    <submittedName>
        <fullName evidence="6">Murein DD-endopeptidase MepM/ murein hydrolase activator NlpD</fullName>
    </submittedName>
</protein>
<dbReference type="PANTHER" id="PTHR21666:SF289">
    <property type="entry name" value="L-ALA--D-GLU ENDOPEPTIDASE"/>
    <property type="match status" value="1"/>
</dbReference>
<evidence type="ECO:0000256" key="4">
    <source>
        <dbReference type="SAM" id="SignalP"/>
    </source>
</evidence>
<name>A0ABV2LV42_9FLAO</name>
<feature type="compositionally biased region" description="Basic and acidic residues" evidence="3">
    <location>
        <begin position="350"/>
        <end position="382"/>
    </location>
</feature>
<dbReference type="Proteomes" id="UP001549146">
    <property type="component" value="Unassembled WGS sequence"/>
</dbReference>
<gene>
    <name evidence="6" type="ORF">ABID46_001066</name>
</gene>
<dbReference type="EMBL" id="JBEPMO010000004">
    <property type="protein sequence ID" value="MET3731497.1"/>
    <property type="molecule type" value="Genomic_DNA"/>
</dbReference>
<dbReference type="InterPro" id="IPR016047">
    <property type="entry name" value="M23ase_b-sheet_dom"/>
</dbReference>
<dbReference type="Gene3D" id="6.10.250.3150">
    <property type="match status" value="1"/>
</dbReference>
<evidence type="ECO:0000313" key="6">
    <source>
        <dbReference type="EMBL" id="MET3731497.1"/>
    </source>
</evidence>
<comment type="caution">
    <text evidence="6">The sequence shown here is derived from an EMBL/GenBank/DDBJ whole genome shotgun (WGS) entry which is preliminary data.</text>
</comment>
<keyword evidence="6" id="KW-0378">Hydrolase</keyword>
<feature type="chain" id="PRO_5045453895" evidence="4">
    <location>
        <begin position="22"/>
        <end position="536"/>
    </location>
</feature>
<evidence type="ECO:0000256" key="1">
    <source>
        <dbReference type="ARBA" id="ARBA00022729"/>
    </source>
</evidence>
<feature type="coiled-coil region" evidence="2">
    <location>
        <begin position="18"/>
        <end position="122"/>
    </location>
</feature>
<dbReference type="GO" id="GO:0016787">
    <property type="term" value="F:hydrolase activity"/>
    <property type="evidence" value="ECO:0007669"/>
    <property type="project" value="UniProtKB-KW"/>
</dbReference>
<keyword evidence="7" id="KW-1185">Reference proteome</keyword>
<dbReference type="SUPFAM" id="SSF51261">
    <property type="entry name" value="Duplicated hybrid motif"/>
    <property type="match status" value="1"/>
</dbReference>
<reference evidence="6 7" key="1">
    <citation type="submission" date="2024-06" db="EMBL/GenBank/DDBJ databases">
        <title>Genomic Encyclopedia of Type Strains, Phase IV (KMG-IV): sequencing the most valuable type-strain genomes for metagenomic binning, comparative biology and taxonomic classification.</title>
        <authorList>
            <person name="Goeker M."/>
        </authorList>
    </citation>
    <scope>NUCLEOTIDE SEQUENCE [LARGE SCALE GENOMIC DNA]</scope>
    <source>
        <strain evidence="6 7">DSM 29388</strain>
    </source>
</reference>
<dbReference type="InterPro" id="IPR050570">
    <property type="entry name" value="Cell_wall_metabolism_enzyme"/>
</dbReference>
<dbReference type="Gene3D" id="2.70.70.10">
    <property type="entry name" value="Glucose Permease (Domain IIA)"/>
    <property type="match status" value="1"/>
</dbReference>
<evidence type="ECO:0000259" key="5">
    <source>
        <dbReference type="Pfam" id="PF01551"/>
    </source>
</evidence>
<dbReference type="CDD" id="cd12797">
    <property type="entry name" value="M23_peptidase"/>
    <property type="match status" value="1"/>
</dbReference>
<evidence type="ECO:0000256" key="2">
    <source>
        <dbReference type="SAM" id="Coils"/>
    </source>
</evidence>
<sequence>MRKHLFFTVLLFLVFAGLASAQITEQELKVQKEKLQQQNSSLKKEISELNKDLQRNQNESKTSLLYVQNLTQKISAQTKLVNGLSKEKRFIEDEIYLIQLEINKLSRELGELRKEYRDILVKAYKNKSVENKLLFVLSSTSLTQAYRRIKYLEKYSDYQMGKAEEILAKTKDIEKEKAAREKAKQEKETVLAQQSIVVDELENEKIAKQNVIEEFKKNAGTISNLIAEKQREQKALNTEINRIIEEEIRLARIKAENDKKAWDKAARTNTIASFQEYLNEWPNGDYSNAARNSIKNLEADNKGWQTARSNHTKAAYQTYLKSFPQGQFASTARLEITKFERVEEEERLAREKAEREAAEANKPVEEVVVKEVEKPKPVENPKPDPAPQKTFDVKTNTAELSSEFASNRGRLPWPVSRGQIVVGFGPGKHPVLNIDTNNDGVDIATNKGVNARAVFDGEVSSIISIPGGNRTVLVKHGTYYTLYGNLSFVSVKKGDKIKRGQDIGRIYTDELGNTTLNFQVRNGADKQNPELWLSKN</sequence>
<feature type="signal peptide" evidence="4">
    <location>
        <begin position="1"/>
        <end position="21"/>
    </location>
</feature>
<dbReference type="InterPro" id="IPR011055">
    <property type="entry name" value="Dup_hybrid_motif"/>
</dbReference>
<feature type="region of interest" description="Disordered" evidence="3">
    <location>
        <begin position="350"/>
        <end position="390"/>
    </location>
</feature>